<name>A0A7W9CU45_9HYPH</name>
<gene>
    <name evidence="1" type="ORF">GGQ63_000995</name>
</gene>
<comment type="caution">
    <text evidence="1">The sequence shown here is derived from an EMBL/GenBank/DDBJ whole genome shotgun (WGS) entry which is preliminary data.</text>
</comment>
<reference evidence="1 2" key="1">
    <citation type="submission" date="2020-08" db="EMBL/GenBank/DDBJ databases">
        <title>Genomic Encyclopedia of Type Strains, Phase IV (KMG-IV): sequencing the most valuable type-strain genomes for metagenomic binning, comparative biology and taxonomic classification.</title>
        <authorList>
            <person name="Goeker M."/>
        </authorList>
    </citation>
    <scope>NUCLEOTIDE SEQUENCE [LARGE SCALE GENOMIC DNA]</scope>
    <source>
        <strain evidence="1 2">DSM 16268</strain>
    </source>
</reference>
<accession>A0A7W9CU45</accession>
<evidence type="ECO:0000313" key="2">
    <source>
        <dbReference type="Proteomes" id="UP000523821"/>
    </source>
</evidence>
<dbReference type="AlphaFoldDB" id="A0A7W9CU45"/>
<dbReference type="EMBL" id="JACHOO010000002">
    <property type="protein sequence ID" value="MBB5751943.1"/>
    <property type="molecule type" value="Genomic_DNA"/>
</dbReference>
<sequence length="93" mass="9949">MTRNDLPQSDTASESAEDHAIAEKKRAALSFLAAAWDEAVDQGIDPEIIAHAALFAAISDLVEIYGEEAVSSFVGGLEPRVMRGEFTLPGTMQ</sequence>
<dbReference type="RefSeq" id="WP_246429624.1">
    <property type="nucleotide sequence ID" value="NZ_JACHOO010000002.1"/>
</dbReference>
<organism evidence="1 2">
    <name type="scientific">Prosthecomicrobium pneumaticum</name>
    <dbReference type="NCBI Taxonomy" id="81895"/>
    <lineage>
        <taxon>Bacteria</taxon>
        <taxon>Pseudomonadati</taxon>
        <taxon>Pseudomonadota</taxon>
        <taxon>Alphaproteobacteria</taxon>
        <taxon>Hyphomicrobiales</taxon>
        <taxon>Kaistiaceae</taxon>
        <taxon>Prosthecomicrobium</taxon>
    </lineage>
</organism>
<protein>
    <submittedName>
        <fullName evidence="1">Uncharacterized protein</fullName>
    </submittedName>
</protein>
<evidence type="ECO:0000313" key="1">
    <source>
        <dbReference type="EMBL" id="MBB5751943.1"/>
    </source>
</evidence>
<keyword evidence="2" id="KW-1185">Reference proteome</keyword>
<proteinExistence type="predicted"/>
<dbReference type="Proteomes" id="UP000523821">
    <property type="component" value="Unassembled WGS sequence"/>
</dbReference>